<comment type="similarity">
    <text evidence="7">Belongs to the binding-protein-dependent transport system permease family.</text>
</comment>
<feature type="transmembrane region" description="Helical" evidence="7">
    <location>
        <begin position="103"/>
        <end position="125"/>
    </location>
</feature>
<dbReference type="GO" id="GO:0005886">
    <property type="term" value="C:plasma membrane"/>
    <property type="evidence" value="ECO:0007669"/>
    <property type="project" value="UniProtKB-SubCell"/>
</dbReference>
<keyword evidence="3" id="KW-1003">Cell membrane</keyword>
<dbReference type="SUPFAM" id="SSF161098">
    <property type="entry name" value="MetI-like"/>
    <property type="match status" value="1"/>
</dbReference>
<sequence>MKNKNNIFIYIFLLMMSIVFVFPFYFMIISATNASVDVTSGSLLPGKELLNNLKNVFEQTDMVTALKNSAIIAVSQTVLALIISSIAGYAFEVYRSKWTDIVFNIILMSMMIPFAALMIPLFKFFGRLSTINPMIGFNTYASAYLPYIATAFLIFYFRQNTKMFQQELLEAGRIDGLSEIGLFFRIYMPTMKNTYAAAAIITFMNAWNNYLWPLVTLQTNEMRTVPLLLSNLGSSYAPDYGLMMIAILIATIPTLIIFFVLQKYFVAGMLGAVK</sequence>
<keyword evidence="6 7" id="KW-0472">Membrane</keyword>
<dbReference type="RefSeq" id="WP_078755849.1">
    <property type="nucleotide sequence ID" value="NZ_FUWO01000008.1"/>
</dbReference>
<evidence type="ECO:0000256" key="7">
    <source>
        <dbReference type="RuleBase" id="RU363032"/>
    </source>
</evidence>
<dbReference type="Gene3D" id="1.10.3720.10">
    <property type="entry name" value="MetI-like"/>
    <property type="match status" value="1"/>
</dbReference>
<reference evidence="10" key="1">
    <citation type="submission" date="2017-02" db="EMBL/GenBank/DDBJ databases">
        <authorList>
            <person name="Varghese N."/>
            <person name="Submissions S."/>
        </authorList>
    </citation>
    <scope>NUCLEOTIDE SEQUENCE [LARGE SCALE GENOMIC DNA]</scope>
    <source>
        <strain evidence="10">DSM 15739</strain>
    </source>
</reference>
<evidence type="ECO:0000313" key="9">
    <source>
        <dbReference type="EMBL" id="SJZ54607.1"/>
    </source>
</evidence>
<feature type="transmembrane region" description="Helical" evidence="7">
    <location>
        <begin position="194"/>
        <end position="212"/>
    </location>
</feature>
<keyword evidence="4 7" id="KW-0812">Transmembrane</keyword>
<evidence type="ECO:0000313" key="10">
    <source>
        <dbReference type="Proteomes" id="UP000189941"/>
    </source>
</evidence>
<dbReference type="InterPro" id="IPR035906">
    <property type="entry name" value="MetI-like_sf"/>
</dbReference>
<keyword evidence="2 7" id="KW-0813">Transport</keyword>
<feature type="transmembrane region" description="Helical" evidence="7">
    <location>
        <begin position="240"/>
        <end position="261"/>
    </location>
</feature>
<keyword evidence="5 7" id="KW-1133">Transmembrane helix</keyword>
<name>A0A1T4LJ72_9LACT</name>
<comment type="subcellular location">
    <subcellularLocation>
        <location evidence="1 7">Cell membrane</location>
        <topology evidence="1 7">Multi-pass membrane protein</topology>
    </subcellularLocation>
</comment>
<evidence type="ECO:0000259" key="8">
    <source>
        <dbReference type="PROSITE" id="PS50928"/>
    </source>
</evidence>
<evidence type="ECO:0000256" key="4">
    <source>
        <dbReference type="ARBA" id="ARBA00022692"/>
    </source>
</evidence>
<feature type="transmembrane region" description="Helical" evidence="7">
    <location>
        <begin position="7"/>
        <end position="28"/>
    </location>
</feature>
<evidence type="ECO:0000256" key="2">
    <source>
        <dbReference type="ARBA" id="ARBA00022448"/>
    </source>
</evidence>
<dbReference type="OrthoDB" id="9771544at2"/>
<feature type="transmembrane region" description="Helical" evidence="7">
    <location>
        <begin position="137"/>
        <end position="157"/>
    </location>
</feature>
<evidence type="ECO:0000256" key="3">
    <source>
        <dbReference type="ARBA" id="ARBA00022475"/>
    </source>
</evidence>
<dbReference type="STRING" id="1121925.SAMN02746011_01091"/>
<evidence type="ECO:0000256" key="5">
    <source>
        <dbReference type="ARBA" id="ARBA00022989"/>
    </source>
</evidence>
<protein>
    <submittedName>
        <fullName evidence="9">Lactose ABC transporter membrane protein</fullName>
    </submittedName>
</protein>
<dbReference type="PANTHER" id="PTHR43744">
    <property type="entry name" value="ABC TRANSPORTER PERMEASE PROTEIN MG189-RELATED-RELATED"/>
    <property type="match status" value="1"/>
</dbReference>
<dbReference type="GO" id="GO:0055085">
    <property type="term" value="P:transmembrane transport"/>
    <property type="evidence" value="ECO:0007669"/>
    <property type="project" value="InterPro"/>
</dbReference>
<dbReference type="PANTHER" id="PTHR43744:SF2">
    <property type="entry name" value="ARABINOOLIGOSACCHARIDES TRANSPORT SYSTEM PERMEASE PROTEIN ARAQ"/>
    <property type="match status" value="1"/>
</dbReference>
<gene>
    <name evidence="9" type="ORF">SAMN02746011_01091</name>
</gene>
<organism evidence="9 10">
    <name type="scientific">Globicatella sulfidifaciens DSM 15739</name>
    <dbReference type="NCBI Taxonomy" id="1121925"/>
    <lineage>
        <taxon>Bacteria</taxon>
        <taxon>Bacillati</taxon>
        <taxon>Bacillota</taxon>
        <taxon>Bacilli</taxon>
        <taxon>Lactobacillales</taxon>
        <taxon>Aerococcaceae</taxon>
        <taxon>Globicatella</taxon>
    </lineage>
</organism>
<dbReference type="CDD" id="cd06261">
    <property type="entry name" value="TM_PBP2"/>
    <property type="match status" value="1"/>
</dbReference>
<dbReference type="PROSITE" id="PS50928">
    <property type="entry name" value="ABC_TM1"/>
    <property type="match status" value="1"/>
</dbReference>
<feature type="transmembrane region" description="Helical" evidence="7">
    <location>
        <begin position="70"/>
        <end position="91"/>
    </location>
</feature>
<evidence type="ECO:0000256" key="1">
    <source>
        <dbReference type="ARBA" id="ARBA00004651"/>
    </source>
</evidence>
<dbReference type="AlphaFoldDB" id="A0A1T4LJ72"/>
<dbReference type="Proteomes" id="UP000189941">
    <property type="component" value="Unassembled WGS sequence"/>
</dbReference>
<dbReference type="EMBL" id="FUWO01000008">
    <property type="protein sequence ID" value="SJZ54607.1"/>
    <property type="molecule type" value="Genomic_DNA"/>
</dbReference>
<dbReference type="InterPro" id="IPR000515">
    <property type="entry name" value="MetI-like"/>
</dbReference>
<dbReference type="Pfam" id="PF00528">
    <property type="entry name" value="BPD_transp_1"/>
    <property type="match status" value="1"/>
</dbReference>
<keyword evidence="10" id="KW-1185">Reference proteome</keyword>
<proteinExistence type="inferred from homology"/>
<accession>A0A1T4LJ72</accession>
<evidence type="ECO:0000256" key="6">
    <source>
        <dbReference type="ARBA" id="ARBA00023136"/>
    </source>
</evidence>
<feature type="domain" description="ABC transmembrane type-1" evidence="8">
    <location>
        <begin position="66"/>
        <end position="261"/>
    </location>
</feature>